<evidence type="ECO:0000313" key="2">
    <source>
        <dbReference type="EMBL" id="QXM06276.1"/>
    </source>
</evidence>
<dbReference type="EMBL" id="CP078093">
    <property type="protein sequence ID" value="QXM06276.1"/>
    <property type="molecule type" value="Genomic_DNA"/>
</dbReference>
<gene>
    <name evidence="2" type="ORF">KVH43_00065</name>
</gene>
<feature type="transmembrane region" description="Helical" evidence="1">
    <location>
        <begin position="194"/>
        <end position="214"/>
    </location>
</feature>
<keyword evidence="1" id="KW-1133">Transmembrane helix</keyword>
<keyword evidence="1" id="KW-0472">Membrane</keyword>
<reference evidence="2" key="1">
    <citation type="submission" date="2021-07" db="EMBL/GenBank/DDBJ databases">
        <title>Complete genome sequence of Crassaminicella sp. 143-21, isolated from a deep-sea hydrothermal vent.</title>
        <authorList>
            <person name="Li X."/>
        </authorList>
    </citation>
    <scope>NUCLEOTIDE SEQUENCE</scope>
    <source>
        <strain evidence="2">143-21</strain>
    </source>
</reference>
<evidence type="ECO:0008006" key="4">
    <source>
        <dbReference type="Google" id="ProtNLM"/>
    </source>
</evidence>
<keyword evidence="1" id="KW-0812">Transmembrane</keyword>
<name>A0ABX8RH49_9CLOT</name>
<proteinExistence type="predicted"/>
<evidence type="ECO:0000313" key="3">
    <source>
        <dbReference type="Proteomes" id="UP000886818"/>
    </source>
</evidence>
<accession>A0ABX8RH49</accession>
<dbReference type="Proteomes" id="UP000886818">
    <property type="component" value="Chromosome"/>
</dbReference>
<protein>
    <recommendedName>
        <fullName evidence="4">DUF4350 domain-containing protein</fullName>
    </recommendedName>
</protein>
<evidence type="ECO:0000256" key="1">
    <source>
        <dbReference type="SAM" id="Phobius"/>
    </source>
</evidence>
<organism evidence="2 3">
    <name type="scientific">Crassaminicella indica</name>
    <dbReference type="NCBI Taxonomy" id="2855394"/>
    <lineage>
        <taxon>Bacteria</taxon>
        <taxon>Bacillati</taxon>
        <taxon>Bacillota</taxon>
        <taxon>Clostridia</taxon>
        <taxon>Eubacteriales</taxon>
        <taxon>Clostridiaceae</taxon>
        <taxon>Crassaminicella</taxon>
    </lineage>
</organism>
<sequence length="345" mass="40245">MKKRKIIGIVALLIISIYVINRFHVIDQSIGKVNKSNESLPLNTSKEGVSIYYDTLKALGYPVAIDASYFLVGNADDIYIITENKQRISFKLEDAEDFIKEGGKLIYLTDRYKEYKYSNPLEQYKEKAYVYALGKGKLVIGDIQLITNETIIKDKGGAYFILKAIEAFKGNIYFNEYYRFIKGQTPSLYRNLPFYAKIILFQLILVIVGCIVYLGKRFGKAKRIVDEIERDENEYLYAAANLYEKGQCIDTIYDTFSTELKSELNKTFKRKVKKEEVIDLWGKYCIPHKEKALRVFNSQSEIKNPKDYMSIIKDMDELIQMLVKRREEGWKRLKQRNSLELSKKN</sequence>
<dbReference type="RefSeq" id="WP_218282972.1">
    <property type="nucleotide sequence ID" value="NZ_CP078093.1"/>
</dbReference>
<keyword evidence="3" id="KW-1185">Reference proteome</keyword>